<name>A0A319DFZ4_9EURO</name>
<dbReference type="AlphaFoldDB" id="A0A319DFZ4"/>
<reference evidence="2 3" key="1">
    <citation type="submission" date="2018-02" db="EMBL/GenBank/DDBJ databases">
        <title>The genomes of Aspergillus section Nigri reveals drivers in fungal speciation.</title>
        <authorList>
            <consortium name="DOE Joint Genome Institute"/>
            <person name="Vesth T.C."/>
            <person name="Nybo J."/>
            <person name="Theobald S."/>
            <person name="Brandl J."/>
            <person name="Frisvad J.C."/>
            <person name="Nielsen K.F."/>
            <person name="Lyhne E.K."/>
            <person name="Kogle M.E."/>
            <person name="Kuo A."/>
            <person name="Riley R."/>
            <person name="Clum A."/>
            <person name="Nolan M."/>
            <person name="Lipzen A."/>
            <person name="Salamov A."/>
            <person name="Henrissat B."/>
            <person name="Wiebenga A."/>
            <person name="De vries R.P."/>
            <person name="Grigoriev I.V."/>
            <person name="Mortensen U.H."/>
            <person name="Andersen M.R."/>
            <person name="Baker S.E."/>
        </authorList>
    </citation>
    <scope>NUCLEOTIDE SEQUENCE [LARGE SCALE GENOMIC DNA]</scope>
    <source>
        <strain evidence="2 3">CBS 707.79</strain>
    </source>
</reference>
<protein>
    <submittedName>
        <fullName evidence="2">Uncharacterized protein</fullName>
    </submittedName>
</protein>
<proteinExistence type="predicted"/>
<dbReference type="Proteomes" id="UP000247810">
    <property type="component" value="Unassembled WGS sequence"/>
</dbReference>
<organism evidence="2 3">
    <name type="scientific">Aspergillus ellipticus CBS 707.79</name>
    <dbReference type="NCBI Taxonomy" id="1448320"/>
    <lineage>
        <taxon>Eukaryota</taxon>
        <taxon>Fungi</taxon>
        <taxon>Dikarya</taxon>
        <taxon>Ascomycota</taxon>
        <taxon>Pezizomycotina</taxon>
        <taxon>Eurotiomycetes</taxon>
        <taxon>Eurotiomycetidae</taxon>
        <taxon>Eurotiales</taxon>
        <taxon>Aspergillaceae</taxon>
        <taxon>Aspergillus</taxon>
        <taxon>Aspergillus subgen. Circumdati</taxon>
    </lineage>
</organism>
<dbReference type="VEuPathDB" id="FungiDB:BO71DRAFT_402657"/>
<dbReference type="OrthoDB" id="4227594at2759"/>
<feature type="region of interest" description="Disordered" evidence="1">
    <location>
        <begin position="1"/>
        <end position="62"/>
    </location>
</feature>
<evidence type="ECO:0000313" key="3">
    <source>
        <dbReference type="Proteomes" id="UP000247810"/>
    </source>
</evidence>
<keyword evidence="3" id="KW-1185">Reference proteome</keyword>
<feature type="compositionally biased region" description="Basic residues" evidence="1">
    <location>
        <begin position="1"/>
        <end position="12"/>
    </location>
</feature>
<sequence>MGKNKKSSKKKNNNNNNKQRLPVNDNQSSKEQLPSPDPAPEGAVEVSEDGATPDPVCTASQV</sequence>
<dbReference type="EMBL" id="KZ826005">
    <property type="protein sequence ID" value="PYH89943.1"/>
    <property type="molecule type" value="Genomic_DNA"/>
</dbReference>
<gene>
    <name evidence="2" type="ORF">BO71DRAFT_402657</name>
</gene>
<evidence type="ECO:0000313" key="2">
    <source>
        <dbReference type="EMBL" id="PYH89943.1"/>
    </source>
</evidence>
<accession>A0A319DFZ4</accession>
<evidence type="ECO:0000256" key="1">
    <source>
        <dbReference type="SAM" id="MobiDB-lite"/>
    </source>
</evidence>